<dbReference type="GO" id="GO:0008757">
    <property type="term" value="F:S-adenosylmethionine-dependent methyltransferase activity"/>
    <property type="evidence" value="ECO:0007669"/>
    <property type="project" value="InterPro"/>
</dbReference>
<dbReference type="GO" id="GO:0032259">
    <property type="term" value="P:methylation"/>
    <property type="evidence" value="ECO:0007669"/>
    <property type="project" value="UniProtKB-KW"/>
</dbReference>
<dbReference type="Proteomes" id="UP000182160">
    <property type="component" value="Unassembled WGS sequence"/>
</dbReference>
<evidence type="ECO:0000313" key="2">
    <source>
        <dbReference type="EMBL" id="SEN27302.1"/>
    </source>
</evidence>
<dbReference type="EMBL" id="FOBO01000014">
    <property type="protein sequence ID" value="SEN27302.1"/>
    <property type="molecule type" value="Genomic_DNA"/>
</dbReference>
<keyword evidence="2" id="KW-0830">Ubiquinone</keyword>
<dbReference type="SUPFAM" id="SSF53335">
    <property type="entry name" value="S-adenosyl-L-methionine-dependent methyltransferases"/>
    <property type="match status" value="1"/>
</dbReference>
<evidence type="ECO:0000259" key="1">
    <source>
        <dbReference type="Pfam" id="PF08241"/>
    </source>
</evidence>
<dbReference type="InterPro" id="IPR029063">
    <property type="entry name" value="SAM-dependent_MTases_sf"/>
</dbReference>
<gene>
    <name evidence="2" type="ORF">SAMN04488077_11482</name>
</gene>
<reference evidence="2 3" key="1">
    <citation type="submission" date="2016-10" db="EMBL/GenBank/DDBJ databases">
        <authorList>
            <person name="de Groot N.N."/>
        </authorList>
    </citation>
    <scope>NUCLEOTIDE SEQUENCE [LARGE SCALE GENOMIC DNA]</scope>
    <source>
        <strain evidence="2 3">DSM 11457</strain>
    </source>
</reference>
<dbReference type="PANTHER" id="PTHR43591">
    <property type="entry name" value="METHYLTRANSFERASE"/>
    <property type="match status" value="1"/>
</dbReference>
<keyword evidence="2" id="KW-0808">Transferase</keyword>
<dbReference type="Pfam" id="PF08241">
    <property type="entry name" value="Methyltransf_11"/>
    <property type="match status" value="1"/>
</dbReference>
<evidence type="ECO:0000313" key="3">
    <source>
        <dbReference type="Proteomes" id="UP000182160"/>
    </source>
</evidence>
<organism evidence="2 3">
    <name type="scientific">Roseovarius tolerans</name>
    <dbReference type="NCBI Taxonomy" id="74031"/>
    <lineage>
        <taxon>Bacteria</taxon>
        <taxon>Pseudomonadati</taxon>
        <taxon>Pseudomonadota</taxon>
        <taxon>Alphaproteobacteria</taxon>
        <taxon>Rhodobacterales</taxon>
        <taxon>Roseobacteraceae</taxon>
        <taxon>Roseovarius</taxon>
    </lineage>
</organism>
<feature type="domain" description="Methyltransferase type 11" evidence="1">
    <location>
        <begin position="90"/>
        <end position="186"/>
    </location>
</feature>
<sequence length="315" mass="34665">MQREALSKGERRQRGTGLLLNAARTATFRLASGMIRKDLLPKSLAMTNIDSDFSGSIPEVYDSHLVPILFEGYAADLAGRVAKADPTAVLEVAAGSGAVLRALAPRLNDGCRYVVSDINPAMLERARQRYSDDRLEWREANAMSLPFEDETFDIVLCQFGVMFFPDHIKGFSEILRVLRPGGRFIFNSWGPLETNDFAHIALETLIALYPEDPPLFLARTPYGYAETSRIEADLAAAGFKRIRIETVELQSHAGSADAFAFGQTYGSPLRLEIEARGKPPLPQVRAAFENALVTRFGRGQITGRMTALVTEAIAP</sequence>
<dbReference type="InterPro" id="IPR013216">
    <property type="entry name" value="Methyltransf_11"/>
</dbReference>
<dbReference type="Gene3D" id="3.40.50.150">
    <property type="entry name" value="Vaccinia Virus protein VP39"/>
    <property type="match status" value="1"/>
</dbReference>
<protein>
    <submittedName>
        <fullName evidence="2">Ubiquinone/menaquinone biosynthesis C-methylase UbiE</fullName>
    </submittedName>
</protein>
<name>A0A1H8F6H2_9RHOB</name>
<dbReference type="CDD" id="cd02440">
    <property type="entry name" value="AdoMet_MTases"/>
    <property type="match status" value="1"/>
</dbReference>
<dbReference type="PANTHER" id="PTHR43591:SF24">
    <property type="entry name" value="2-METHOXY-6-POLYPRENYL-1,4-BENZOQUINOL METHYLASE, MITOCHONDRIAL"/>
    <property type="match status" value="1"/>
</dbReference>
<dbReference type="AlphaFoldDB" id="A0A1H8F6H2"/>
<accession>A0A1H8F6H2</accession>
<keyword evidence="2" id="KW-0489">Methyltransferase</keyword>
<proteinExistence type="predicted"/>